<dbReference type="AlphaFoldDB" id="Q6Z219"/>
<feature type="compositionally biased region" description="Low complexity" evidence="1">
    <location>
        <begin position="36"/>
        <end position="45"/>
    </location>
</feature>
<sequence length="78" mass="7970">MASGLVRRGALTTIELSPATKRGAAPQLEAERATKRGAALGRRGAAVGGGEGDGEGRLKRRTAECVAAQEQELVGVVK</sequence>
<accession>Q6Z219</accession>
<gene>
    <name evidence="2" type="primary">B1111C03.11</name>
</gene>
<organism evidence="2 3">
    <name type="scientific">Oryza sativa subsp. japonica</name>
    <name type="common">Rice</name>
    <dbReference type="NCBI Taxonomy" id="39947"/>
    <lineage>
        <taxon>Eukaryota</taxon>
        <taxon>Viridiplantae</taxon>
        <taxon>Streptophyta</taxon>
        <taxon>Embryophyta</taxon>
        <taxon>Tracheophyta</taxon>
        <taxon>Spermatophyta</taxon>
        <taxon>Magnoliopsida</taxon>
        <taxon>Liliopsida</taxon>
        <taxon>Poales</taxon>
        <taxon>Poaceae</taxon>
        <taxon>BOP clade</taxon>
        <taxon>Oryzoideae</taxon>
        <taxon>Oryzeae</taxon>
        <taxon>Oryzinae</taxon>
        <taxon>Oryza</taxon>
        <taxon>Oryza sativa</taxon>
    </lineage>
</organism>
<reference evidence="3" key="2">
    <citation type="journal article" date="2008" name="Nucleic Acids Res.">
        <title>The rice annotation project database (RAP-DB): 2008 update.</title>
        <authorList>
            <consortium name="The rice annotation project (RAP)"/>
        </authorList>
    </citation>
    <scope>GENOME REANNOTATION</scope>
    <source>
        <strain evidence="3">cv. Nipponbare</strain>
    </source>
</reference>
<proteinExistence type="predicted"/>
<name>Q6Z219_ORYSJ</name>
<evidence type="ECO:0000313" key="2">
    <source>
        <dbReference type="EMBL" id="BAD10299.1"/>
    </source>
</evidence>
<reference evidence="3" key="1">
    <citation type="journal article" date="2005" name="Nature">
        <title>The map-based sequence of the rice genome.</title>
        <authorList>
            <consortium name="International rice genome sequencing project (IRGSP)"/>
            <person name="Matsumoto T."/>
            <person name="Wu J."/>
            <person name="Kanamori H."/>
            <person name="Katayose Y."/>
            <person name="Fujisawa M."/>
            <person name="Namiki N."/>
            <person name="Mizuno H."/>
            <person name="Yamamoto K."/>
            <person name="Antonio B.A."/>
            <person name="Baba T."/>
            <person name="Sakata K."/>
            <person name="Nagamura Y."/>
            <person name="Aoki H."/>
            <person name="Arikawa K."/>
            <person name="Arita K."/>
            <person name="Bito T."/>
            <person name="Chiden Y."/>
            <person name="Fujitsuka N."/>
            <person name="Fukunaka R."/>
            <person name="Hamada M."/>
            <person name="Harada C."/>
            <person name="Hayashi A."/>
            <person name="Hijishita S."/>
            <person name="Honda M."/>
            <person name="Hosokawa S."/>
            <person name="Ichikawa Y."/>
            <person name="Idonuma A."/>
            <person name="Iijima M."/>
            <person name="Ikeda M."/>
            <person name="Ikeno M."/>
            <person name="Ito K."/>
            <person name="Ito S."/>
            <person name="Ito T."/>
            <person name="Ito Y."/>
            <person name="Ito Y."/>
            <person name="Iwabuchi A."/>
            <person name="Kamiya K."/>
            <person name="Karasawa W."/>
            <person name="Kurita K."/>
            <person name="Katagiri S."/>
            <person name="Kikuta A."/>
            <person name="Kobayashi H."/>
            <person name="Kobayashi N."/>
            <person name="Machita K."/>
            <person name="Maehara T."/>
            <person name="Masukawa M."/>
            <person name="Mizubayashi T."/>
            <person name="Mukai Y."/>
            <person name="Nagasaki H."/>
            <person name="Nagata Y."/>
            <person name="Naito S."/>
            <person name="Nakashima M."/>
            <person name="Nakama Y."/>
            <person name="Nakamichi Y."/>
            <person name="Nakamura M."/>
            <person name="Meguro A."/>
            <person name="Negishi M."/>
            <person name="Ohta I."/>
            <person name="Ohta T."/>
            <person name="Okamoto M."/>
            <person name="Ono N."/>
            <person name="Saji S."/>
            <person name="Sakaguchi M."/>
            <person name="Sakai K."/>
            <person name="Shibata M."/>
            <person name="Shimokawa T."/>
            <person name="Song J."/>
            <person name="Takazaki Y."/>
            <person name="Terasawa K."/>
            <person name="Tsugane M."/>
            <person name="Tsuji K."/>
            <person name="Ueda S."/>
            <person name="Waki K."/>
            <person name="Yamagata H."/>
            <person name="Yamamoto M."/>
            <person name="Yamamoto S."/>
            <person name="Yamane H."/>
            <person name="Yoshiki S."/>
            <person name="Yoshihara R."/>
            <person name="Yukawa K."/>
            <person name="Zhong H."/>
            <person name="Yano M."/>
            <person name="Yuan Q."/>
            <person name="Ouyang S."/>
            <person name="Liu J."/>
            <person name="Jones K.M."/>
            <person name="Gansberger K."/>
            <person name="Moffat K."/>
            <person name="Hill J."/>
            <person name="Bera J."/>
            <person name="Fadrosh D."/>
            <person name="Jin S."/>
            <person name="Johri S."/>
            <person name="Kim M."/>
            <person name="Overton L."/>
            <person name="Reardon M."/>
            <person name="Tsitrin T."/>
            <person name="Vuong H."/>
            <person name="Weaver B."/>
            <person name="Ciecko A."/>
            <person name="Tallon L."/>
            <person name="Jackson J."/>
            <person name="Pai G."/>
            <person name="Aken S.V."/>
            <person name="Utterback T."/>
            <person name="Reidmuller S."/>
            <person name="Feldblyum T."/>
            <person name="Hsiao J."/>
            <person name="Zismann V."/>
            <person name="Iobst S."/>
            <person name="de Vazeille A.R."/>
            <person name="Buell C.R."/>
            <person name="Ying K."/>
            <person name="Li Y."/>
            <person name="Lu T."/>
            <person name="Huang Y."/>
            <person name="Zhao Q."/>
            <person name="Feng Q."/>
            <person name="Zhang L."/>
            <person name="Zhu J."/>
            <person name="Weng Q."/>
            <person name="Mu J."/>
            <person name="Lu Y."/>
            <person name="Fan D."/>
            <person name="Liu Y."/>
            <person name="Guan J."/>
            <person name="Zhang Y."/>
            <person name="Yu S."/>
            <person name="Liu X."/>
            <person name="Zhang Y."/>
            <person name="Hong G."/>
            <person name="Han B."/>
            <person name="Choisne N."/>
            <person name="Demange N."/>
            <person name="Orjeda G."/>
            <person name="Samain S."/>
            <person name="Cattolico L."/>
            <person name="Pelletier E."/>
            <person name="Couloux A."/>
            <person name="Segurens B."/>
            <person name="Wincker P."/>
            <person name="D'Hont A."/>
            <person name="Scarpelli C."/>
            <person name="Weissenbach J."/>
            <person name="Salanoubat M."/>
            <person name="Quetier F."/>
            <person name="Yu Y."/>
            <person name="Kim H.R."/>
            <person name="Rambo T."/>
            <person name="Currie J."/>
            <person name="Collura K."/>
            <person name="Luo M."/>
            <person name="Yang T."/>
            <person name="Ammiraju J.S.S."/>
            <person name="Engler F."/>
            <person name="Soderlund C."/>
            <person name="Wing R.A."/>
            <person name="Palmer L.E."/>
            <person name="de la Bastide M."/>
            <person name="Spiegel L."/>
            <person name="Nascimento L."/>
            <person name="Zutavern T."/>
            <person name="O'Shaughnessy A."/>
            <person name="Dike S."/>
            <person name="Dedhia N."/>
            <person name="Preston R."/>
            <person name="Balija V."/>
            <person name="McCombie W.R."/>
            <person name="Chow T."/>
            <person name="Chen H."/>
            <person name="Chung M."/>
            <person name="Chen C."/>
            <person name="Shaw J."/>
            <person name="Wu H."/>
            <person name="Hsiao K."/>
            <person name="Chao Y."/>
            <person name="Chu M."/>
            <person name="Cheng C."/>
            <person name="Hour A."/>
            <person name="Lee P."/>
            <person name="Lin S."/>
            <person name="Lin Y."/>
            <person name="Liou J."/>
            <person name="Liu S."/>
            <person name="Hsing Y."/>
            <person name="Raghuvanshi S."/>
            <person name="Mohanty A."/>
            <person name="Bharti A.K."/>
            <person name="Gaur A."/>
            <person name="Gupta V."/>
            <person name="Kumar D."/>
            <person name="Ravi V."/>
            <person name="Vij S."/>
            <person name="Kapur A."/>
            <person name="Khurana P."/>
            <person name="Khurana P."/>
            <person name="Khurana J.P."/>
            <person name="Tyagi A.K."/>
            <person name="Gaikwad K."/>
            <person name="Singh A."/>
            <person name="Dalal V."/>
            <person name="Srivastava S."/>
            <person name="Dixit A."/>
            <person name="Pal A.K."/>
            <person name="Ghazi I.A."/>
            <person name="Yadav M."/>
            <person name="Pandit A."/>
            <person name="Bhargava A."/>
            <person name="Sureshbabu K."/>
            <person name="Batra K."/>
            <person name="Sharma T.R."/>
            <person name="Mohapatra T."/>
            <person name="Singh N.K."/>
            <person name="Messing J."/>
            <person name="Nelson A.B."/>
            <person name="Fuks G."/>
            <person name="Kavchok S."/>
            <person name="Keizer G."/>
            <person name="Linton E."/>
            <person name="Llaca V."/>
            <person name="Song R."/>
            <person name="Tanyolac B."/>
            <person name="Young S."/>
            <person name="Ho-Il K."/>
            <person name="Hahn J.H."/>
            <person name="Sangsakoo G."/>
            <person name="Vanavichit A."/>
            <person name="de Mattos Luiz.A.T."/>
            <person name="Zimmer P.D."/>
            <person name="Malone G."/>
            <person name="Dellagostin O."/>
            <person name="de Oliveira A.C."/>
            <person name="Bevan M."/>
            <person name="Bancroft I."/>
            <person name="Minx P."/>
            <person name="Cordum H."/>
            <person name="Wilson R."/>
            <person name="Cheng Z."/>
            <person name="Jin W."/>
            <person name="Jiang J."/>
            <person name="Leong S.A."/>
            <person name="Iwama H."/>
            <person name="Gojobori T."/>
            <person name="Itoh T."/>
            <person name="Niimura Y."/>
            <person name="Fujii Y."/>
            <person name="Habara T."/>
            <person name="Sakai H."/>
            <person name="Sato Y."/>
            <person name="Wilson G."/>
            <person name="Kumar K."/>
            <person name="McCouch S."/>
            <person name="Juretic N."/>
            <person name="Hoen D."/>
            <person name="Wright S."/>
            <person name="Bruskiewich R."/>
            <person name="Bureau T."/>
            <person name="Miyao A."/>
            <person name="Hirochika H."/>
            <person name="Nishikawa T."/>
            <person name="Kadowaki K."/>
            <person name="Sugiura M."/>
            <person name="Burr B."/>
            <person name="Sasaki T."/>
        </authorList>
    </citation>
    <scope>NUCLEOTIDE SEQUENCE [LARGE SCALE GENOMIC DNA]</scope>
    <source>
        <strain evidence="3">cv. Nipponbare</strain>
    </source>
</reference>
<dbReference type="Proteomes" id="UP000000763">
    <property type="component" value="Chromosome 8"/>
</dbReference>
<feature type="region of interest" description="Disordered" evidence="1">
    <location>
        <begin position="17"/>
        <end position="59"/>
    </location>
</feature>
<evidence type="ECO:0000256" key="1">
    <source>
        <dbReference type="SAM" id="MobiDB-lite"/>
    </source>
</evidence>
<evidence type="ECO:0000313" key="3">
    <source>
        <dbReference type="Proteomes" id="UP000000763"/>
    </source>
</evidence>
<dbReference type="EMBL" id="AP005405">
    <property type="protein sequence ID" value="BAD10299.1"/>
    <property type="molecule type" value="Genomic_DNA"/>
</dbReference>
<protein>
    <submittedName>
        <fullName evidence="2">Uncharacterized protein</fullName>
    </submittedName>
</protein>